<sequence length="162" mass="18052">MEDDAKSAWQRRRRKRIGGVGDVAYDAREGGGIKKSDEPAGSMAEALFLVRWWRRPHEQKCQKAASDDGVRVARALRGPSCPFTRKRASNRTELRPGQGGNRLFFTGARRRGYQSVHASPSEANPCWHMYGNKSLARAAAYTSRLVCVVVVLGGGKCFLNQW</sequence>
<name>A0A545V8U7_9HYPO</name>
<reference evidence="1 2" key="1">
    <citation type="journal article" date="2019" name="Appl. Microbiol. Biotechnol.">
        <title>Genome sequence of Isaria javanica and comparative genome analysis insights into family S53 peptidase evolution in fungal entomopathogens.</title>
        <authorList>
            <person name="Lin R."/>
            <person name="Zhang X."/>
            <person name="Xin B."/>
            <person name="Zou M."/>
            <person name="Gao Y."/>
            <person name="Qin F."/>
            <person name="Hu Q."/>
            <person name="Xie B."/>
            <person name="Cheng X."/>
        </authorList>
    </citation>
    <scope>NUCLEOTIDE SEQUENCE [LARGE SCALE GENOMIC DNA]</scope>
    <source>
        <strain evidence="1 2">IJ1G</strain>
    </source>
</reference>
<protein>
    <submittedName>
        <fullName evidence="1">Uncharacterized protein</fullName>
    </submittedName>
</protein>
<accession>A0A545V8U7</accession>
<evidence type="ECO:0000313" key="2">
    <source>
        <dbReference type="Proteomes" id="UP000315783"/>
    </source>
</evidence>
<evidence type="ECO:0000313" key="1">
    <source>
        <dbReference type="EMBL" id="TQV98142.1"/>
    </source>
</evidence>
<dbReference type="Proteomes" id="UP000315783">
    <property type="component" value="Unassembled WGS sequence"/>
</dbReference>
<organism evidence="1 2">
    <name type="scientific">Cordyceps javanica</name>
    <dbReference type="NCBI Taxonomy" id="43265"/>
    <lineage>
        <taxon>Eukaryota</taxon>
        <taxon>Fungi</taxon>
        <taxon>Dikarya</taxon>
        <taxon>Ascomycota</taxon>
        <taxon>Pezizomycotina</taxon>
        <taxon>Sordariomycetes</taxon>
        <taxon>Hypocreomycetidae</taxon>
        <taxon>Hypocreales</taxon>
        <taxon>Cordycipitaceae</taxon>
        <taxon>Cordyceps</taxon>
    </lineage>
</organism>
<comment type="caution">
    <text evidence="1">The sequence shown here is derived from an EMBL/GenBank/DDBJ whole genome shotgun (WGS) entry which is preliminary data.</text>
</comment>
<gene>
    <name evidence="1" type="ORF">IF1G_03885</name>
</gene>
<keyword evidence="2" id="KW-1185">Reference proteome</keyword>
<dbReference type="AlphaFoldDB" id="A0A545V8U7"/>
<dbReference type="EMBL" id="SPUK01000004">
    <property type="protein sequence ID" value="TQV98142.1"/>
    <property type="molecule type" value="Genomic_DNA"/>
</dbReference>
<proteinExistence type="predicted"/>